<evidence type="ECO:0000256" key="1">
    <source>
        <dbReference type="SAM" id="Phobius"/>
    </source>
</evidence>
<comment type="caution">
    <text evidence="2">The sequence shown here is derived from an EMBL/GenBank/DDBJ whole genome shotgun (WGS) entry which is preliminary data.</text>
</comment>
<evidence type="ECO:0000313" key="2">
    <source>
        <dbReference type="EMBL" id="MBB4004201.1"/>
    </source>
</evidence>
<keyword evidence="1" id="KW-1133">Transmembrane helix</keyword>
<keyword evidence="1" id="KW-0472">Membrane</keyword>
<feature type="transmembrane region" description="Helical" evidence="1">
    <location>
        <begin position="73"/>
        <end position="94"/>
    </location>
</feature>
<dbReference type="Proteomes" id="UP000588647">
    <property type="component" value="Unassembled WGS sequence"/>
</dbReference>
<reference evidence="2 3" key="1">
    <citation type="submission" date="2020-08" db="EMBL/GenBank/DDBJ databases">
        <title>Genomic Encyclopedia of Type Strains, Phase IV (KMG-IV): sequencing the most valuable type-strain genomes for metagenomic binning, comparative biology and taxonomic classification.</title>
        <authorList>
            <person name="Goeker M."/>
        </authorList>
    </citation>
    <scope>NUCLEOTIDE SEQUENCE [LARGE SCALE GENOMIC DNA]</scope>
    <source>
        <strain evidence="2 3">DSM 103570</strain>
    </source>
</reference>
<feature type="transmembrane region" description="Helical" evidence="1">
    <location>
        <begin position="42"/>
        <end position="61"/>
    </location>
</feature>
<evidence type="ECO:0000313" key="3">
    <source>
        <dbReference type="Proteomes" id="UP000588647"/>
    </source>
</evidence>
<organism evidence="2 3">
    <name type="scientific">Aurantimonas endophytica</name>
    <dbReference type="NCBI Taxonomy" id="1522175"/>
    <lineage>
        <taxon>Bacteria</taxon>
        <taxon>Pseudomonadati</taxon>
        <taxon>Pseudomonadota</taxon>
        <taxon>Alphaproteobacteria</taxon>
        <taxon>Hyphomicrobiales</taxon>
        <taxon>Aurantimonadaceae</taxon>
        <taxon>Aurantimonas</taxon>
    </lineage>
</organism>
<gene>
    <name evidence="2" type="ORF">GGR03_003289</name>
</gene>
<accession>A0A7W6HFR6</accession>
<dbReference type="InterPro" id="IPR046089">
    <property type="entry name" value="DUF6107"/>
</dbReference>
<feature type="transmembrane region" description="Helical" evidence="1">
    <location>
        <begin position="6"/>
        <end position="30"/>
    </location>
</feature>
<keyword evidence="3" id="KW-1185">Reference proteome</keyword>
<name>A0A7W6HFR6_9HYPH</name>
<dbReference type="EMBL" id="JACIEM010000004">
    <property type="protein sequence ID" value="MBB4004201.1"/>
    <property type="molecule type" value="Genomic_DNA"/>
</dbReference>
<proteinExistence type="predicted"/>
<keyword evidence="1" id="KW-0812">Transmembrane</keyword>
<sequence length="113" mass="11792">MSPEPATALALWLSKLVGAIAGSAISVAYLLPRGRREAATRFLTGIVTGLVFGPPVGLILAERMRIDDSLTAIELALIGSAVASLCAWWGLGVLQRFAESLFRARPGTGGGEK</sequence>
<dbReference type="RefSeq" id="WP_183209797.1">
    <property type="nucleotide sequence ID" value="NZ_JAAAMM010000004.1"/>
</dbReference>
<protein>
    <submittedName>
        <fullName evidence="2">Uncharacterized protein</fullName>
    </submittedName>
</protein>
<dbReference type="AlphaFoldDB" id="A0A7W6HFR6"/>
<dbReference type="Pfam" id="PF19602">
    <property type="entry name" value="DUF6107"/>
    <property type="match status" value="1"/>
</dbReference>